<reference evidence="3 4" key="1">
    <citation type="submission" date="2018-08" db="EMBL/GenBank/DDBJ databases">
        <title>A genome reference for cultivated species of the human gut microbiota.</title>
        <authorList>
            <person name="Zou Y."/>
            <person name="Xue W."/>
            <person name="Luo G."/>
        </authorList>
    </citation>
    <scope>NUCLEOTIDE SEQUENCE [LARGE SCALE GENOMIC DNA]</scope>
    <source>
        <strain evidence="3 4">AM09-9</strain>
    </source>
</reference>
<protein>
    <submittedName>
        <fullName evidence="3">Transferase</fullName>
    </submittedName>
</protein>
<keyword evidence="1 3" id="KW-0808">Transferase</keyword>
<dbReference type="InterPro" id="IPR001451">
    <property type="entry name" value="Hexapep"/>
</dbReference>
<dbReference type="PANTHER" id="PTHR23416:SF78">
    <property type="entry name" value="LIPOPOLYSACCHARIDE BIOSYNTHESIS O-ACETYL TRANSFERASE WBBJ-RELATED"/>
    <property type="match status" value="1"/>
</dbReference>
<keyword evidence="2" id="KW-0677">Repeat</keyword>
<proteinExistence type="predicted"/>
<dbReference type="InterPro" id="IPR051159">
    <property type="entry name" value="Hexapeptide_acetyltransf"/>
</dbReference>
<dbReference type="RefSeq" id="WP_118279396.1">
    <property type="nucleotide sequence ID" value="NZ_JAQDJO010000042.1"/>
</dbReference>
<dbReference type="InterPro" id="IPR018357">
    <property type="entry name" value="Hexapep_transf_CS"/>
</dbReference>
<gene>
    <name evidence="3" type="ORF">DW116_12235</name>
</gene>
<sequence length="177" mass="19650">MKEHRSIKSHLAEWTFNHVANKLPSSLARFGKVYKTFRAKCARVYITKCGENVNIEPHVIFNHALSIDDNSGIGEFSEIYGDVRIGKDVMMGTNCIIYTRNHAFEQVDIPMRKQGFSEVKPVIIDDDVWIGGRVTILPGVHIGRGAVIGAAAVVTKDVPKYAVVAGNPAKVLKFRKD</sequence>
<name>A0A415CW10_9FIRM</name>
<accession>A0A415CW10</accession>
<dbReference type="EMBL" id="QRMI01000041">
    <property type="protein sequence ID" value="RHJ58019.1"/>
    <property type="molecule type" value="Genomic_DNA"/>
</dbReference>
<dbReference type="AlphaFoldDB" id="A0A415CW10"/>
<comment type="caution">
    <text evidence="3">The sequence shown here is derived from an EMBL/GenBank/DDBJ whole genome shotgun (WGS) entry which is preliminary data.</text>
</comment>
<dbReference type="PROSITE" id="PS00101">
    <property type="entry name" value="HEXAPEP_TRANSFERASES"/>
    <property type="match status" value="1"/>
</dbReference>
<dbReference type="GO" id="GO:0016740">
    <property type="term" value="F:transferase activity"/>
    <property type="evidence" value="ECO:0007669"/>
    <property type="project" value="UniProtKB-KW"/>
</dbReference>
<evidence type="ECO:0000256" key="2">
    <source>
        <dbReference type="ARBA" id="ARBA00022737"/>
    </source>
</evidence>
<evidence type="ECO:0000256" key="1">
    <source>
        <dbReference type="ARBA" id="ARBA00022679"/>
    </source>
</evidence>
<dbReference type="InterPro" id="IPR011004">
    <property type="entry name" value="Trimer_LpxA-like_sf"/>
</dbReference>
<dbReference type="PANTHER" id="PTHR23416">
    <property type="entry name" value="SIALIC ACID SYNTHASE-RELATED"/>
    <property type="match status" value="1"/>
</dbReference>
<dbReference type="SUPFAM" id="SSF51161">
    <property type="entry name" value="Trimeric LpxA-like enzymes"/>
    <property type="match status" value="1"/>
</dbReference>
<evidence type="ECO:0000313" key="4">
    <source>
        <dbReference type="Proteomes" id="UP000285832"/>
    </source>
</evidence>
<evidence type="ECO:0000313" key="3">
    <source>
        <dbReference type="EMBL" id="RHJ58019.1"/>
    </source>
</evidence>
<organism evidence="3 4">
    <name type="scientific">[Ruminococcus] lactaris</name>
    <dbReference type="NCBI Taxonomy" id="46228"/>
    <lineage>
        <taxon>Bacteria</taxon>
        <taxon>Bacillati</taxon>
        <taxon>Bacillota</taxon>
        <taxon>Clostridia</taxon>
        <taxon>Lachnospirales</taxon>
        <taxon>Lachnospiraceae</taxon>
        <taxon>Mediterraneibacter</taxon>
    </lineage>
</organism>
<dbReference type="Gene3D" id="2.160.10.10">
    <property type="entry name" value="Hexapeptide repeat proteins"/>
    <property type="match status" value="1"/>
</dbReference>
<dbReference type="Pfam" id="PF00132">
    <property type="entry name" value="Hexapep"/>
    <property type="match status" value="1"/>
</dbReference>
<dbReference type="Proteomes" id="UP000285832">
    <property type="component" value="Unassembled WGS sequence"/>
</dbReference>